<reference evidence="2 3" key="1">
    <citation type="submission" date="2019-03" db="EMBL/GenBank/DDBJ databases">
        <title>First draft genome of Liparis tanakae, snailfish: a comprehensive survey of snailfish specific genes.</title>
        <authorList>
            <person name="Kim W."/>
            <person name="Song I."/>
            <person name="Jeong J.-H."/>
            <person name="Kim D."/>
            <person name="Kim S."/>
            <person name="Ryu S."/>
            <person name="Song J.Y."/>
            <person name="Lee S.K."/>
        </authorList>
    </citation>
    <scope>NUCLEOTIDE SEQUENCE [LARGE SCALE GENOMIC DNA]</scope>
    <source>
        <tissue evidence="2">Muscle</tissue>
    </source>
</reference>
<protein>
    <submittedName>
        <fullName evidence="2">Uncharacterized protein</fullName>
    </submittedName>
</protein>
<evidence type="ECO:0000313" key="3">
    <source>
        <dbReference type="Proteomes" id="UP000314294"/>
    </source>
</evidence>
<gene>
    <name evidence="2" type="ORF">EYF80_022049</name>
</gene>
<sequence length="107" mass="11353">MLLVGRVLHEHAALGPVLSDGGRVLVNLSPGRLLGDPLESSPRAGTFELGPMDTGHGRQGGASTSVCLWSDVVAAIATPQRRHSGATDKEKQHIFTFEKNNFLPSVL</sequence>
<evidence type="ECO:0000256" key="1">
    <source>
        <dbReference type="SAM" id="MobiDB-lite"/>
    </source>
</evidence>
<dbReference type="AlphaFoldDB" id="A0A4Z2HRX6"/>
<accession>A0A4Z2HRX6</accession>
<organism evidence="2 3">
    <name type="scientific">Liparis tanakae</name>
    <name type="common">Tanaka's snailfish</name>
    <dbReference type="NCBI Taxonomy" id="230148"/>
    <lineage>
        <taxon>Eukaryota</taxon>
        <taxon>Metazoa</taxon>
        <taxon>Chordata</taxon>
        <taxon>Craniata</taxon>
        <taxon>Vertebrata</taxon>
        <taxon>Euteleostomi</taxon>
        <taxon>Actinopterygii</taxon>
        <taxon>Neopterygii</taxon>
        <taxon>Teleostei</taxon>
        <taxon>Neoteleostei</taxon>
        <taxon>Acanthomorphata</taxon>
        <taxon>Eupercaria</taxon>
        <taxon>Perciformes</taxon>
        <taxon>Cottioidei</taxon>
        <taxon>Cottales</taxon>
        <taxon>Liparidae</taxon>
        <taxon>Liparis</taxon>
    </lineage>
</organism>
<evidence type="ECO:0000313" key="2">
    <source>
        <dbReference type="EMBL" id="TNN67733.1"/>
    </source>
</evidence>
<proteinExistence type="predicted"/>
<feature type="region of interest" description="Disordered" evidence="1">
    <location>
        <begin position="37"/>
        <end position="61"/>
    </location>
</feature>
<name>A0A4Z2HRX6_9TELE</name>
<dbReference type="EMBL" id="SRLO01000199">
    <property type="protein sequence ID" value="TNN67733.1"/>
    <property type="molecule type" value="Genomic_DNA"/>
</dbReference>
<dbReference type="Proteomes" id="UP000314294">
    <property type="component" value="Unassembled WGS sequence"/>
</dbReference>
<comment type="caution">
    <text evidence="2">The sequence shown here is derived from an EMBL/GenBank/DDBJ whole genome shotgun (WGS) entry which is preliminary data.</text>
</comment>
<keyword evidence="3" id="KW-1185">Reference proteome</keyword>